<name>A0ABY5PAN3_9ACTN</name>
<accession>A0ABY5PAN3</accession>
<reference evidence="3" key="1">
    <citation type="submission" date="2021-11" db="EMBL/GenBank/DDBJ databases">
        <title>Cultivation dependent microbiological survey of springs from the worlds oldest radium mine currently devoted to the extraction of radon-saturated water.</title>
        <authorList>
            <person name="Kapinusova G."/>
            <person name="Smrhova T."/>
            <person name="Strejcek M."/>
            <person name="Suman J."/>
            <person name="Jani K."/>
            <person name="Pajer P."/>
            <person name="Uhlik O."/>
        </authorList>
    </citation>
    <scope>NUCLEOTIDE SEQUENCE [LARGE SCALE GENOMIC DNA]</scope>
    <source>
        <strain evidence="3">J379</strain>
    </source>
</reference>
<evidence type="ECO:0000256" key="1">
    <source>
        <dbReference type="SAM" id="MobiDB-lite"/>
    </source>
</evidence>
<evidence type="ECO:0000313" key="2">
    <source>
        <dbReference type="EMBL" id="UUY01734.1"/>
    </source>
</evidence>
<evidence type="ECO:0008006" key="4">
    <source>
        <dbReference type="Google" id="ProtNLM"/>
    </source>
</evidence>
<dbReference type="EMBL" id="CP088295">
    <property type="protein sequence ID" value="UUY01734.1"/>
    <property type="molecule type" value="Genomic_DNA"/>
</dbReference>
<protein>
    <recommendedName>
        <fullName evidence="4">DUF5681 domain-containing protein</fullName>
    </recommendedName>
</protein>
<feature type="compositionally biased region" description="Basic and acidic residues" evidence="1">
    <location>
        <begin position="9"/>
        <end position="21"/>
    </location>
</feature>
<keyword evidence="3" id="KW-1185">Reference proteome</keyword>
<proteinExistence type="predicted"/>
<feature type="region of interest" description="Disordered" evidence="1">
    <location>
        <begin position="1"/>
        <end position="36"/>
    </location>
</feature>
<organism evidence="2 3">
    <name type="scientific">Svornostia abyssi</name>
    <dbReference type="NCBI Taxonomy" id="2898438"/>
    <lineage>
        <taxon>Bacteria</taxon>
        <taxon>Bacillati</taxon>
        <taxon>Actinomycetota</taxon>
        <taxon>Thermoleophilia</taxon>
        <taxon>Solirubrobacterales</taxon>
        <taxon>Baekduiaceae</taxon>
        <taxon>Svornostia</taxon>
    </lineage>
</organism>
<dbReference type="Proteomes" id="UP001058860">
    <property type="component" value="Chromosome"/>
</dbReference>
<sequence length="153" mass="16429">MRVAYSSDPSERAKQLVREGKFGGAGRGQGRPRVKRASEIAAEAAAGHADEIVAALRAGLDPDESAETRSRAADRWLRLVVQEGALAQRERSEDRADADQYARLTADEVRHEFAQMLADAVRSGELPVGDVIELAAAIPDADVIEDVGVDPLL</sequence>
<dbReference type="RefSeq" id="WP_353862283.1">
    <property type="nucleotide sequence ID" value="NZ_CP088295.1"/>
</dbReference>
<evidence type="ECO:0000313" key="3">
    <source>
        <dbReference type="Proteomes" id="UP001058860"/>
    </source>
</evidence>
<gene>
    <name evidence="2" type="ORF">LRS13_13480</name>
</gene>